<reference evidence="1" key="1">
    <citation type="journal article" date="2022" name="Front. Microbiol.">
        <title>Mirubactin C rescues the lethal effect of cell wall biosynthesis mutations in Bacillus subtilis.</title>
        <authorList>
            <person name="Kepplinger B."/>
            <person name="Wen X."/>
            <person name="Tyler A.R."/>
            <person name="Kim B.Y."/>
            <person name="Brown J."/>
            <person name="Banks P."/>
            <person name="Dashti Y."/>
            <person name="Mackenzie E.S."/>
            <person name="Wills C."/>
            <person name="Kawai Y."/>
            <person name="Waldron K.J."/>
            <person name="Allenby N.E.E."/>
            <person name="Wu L.J."/>
            <person name="Hall M.J."/>
            <person name="Errington J."/>
        </authorList>
    </citation>
    <scope>NUCLEOTIDE SEQUENCE</scope>
    <source>
        <strain evidence="1">MDA8-470</strain>
    </source>
</reference>
<dbReference type="PANTHER" id="PTHR42791">
    <property type="entry name" value="GNAT FAMILY ACETYLTRANSFERASE"/>
    <property type="match status" value="1"/>
</dbReference>
<dbReference type="Gene3D" id="3.40.630.30">
    <property type="match status" value="1"/>
</dbReference>
<keyword evidence="2" id="KW-1185">Reference proteome</keyword>
<sequence length="213" mass="22748">MTHLSTFPPPSPTAPRPVLRRARRAEAGALAALLADAFHDDPLTRWITPDPERRARVLPGLFGVFLDMSFAYDAVTCTPDLDAVLLWTPPDAQAELEARGEEFAGRFEDVLGVREAASLALIAELQASRHPVAPHYYASFGAVRGGARGRGLLGALVAEVLREADAAGCGAYAEASSPGGEASARGQGFVRLGEDIVLPDGGPRLRPMWREPR</sequence>
<dbReference type="InterPro" id="IPR052523">
    <property type="entry name" value="Trichothecene_AcTrans"/>
</dbReference>
<dbReference type="Proteomes" id="UP001164963">
    <property type="component" value="Chromosome"/>
</dbReference>
<evidence type="ECO:0000313" key="2">
    <source>
        <dbReference type="Proteomes" id="UP001164963"/>
    </source>
</evidence>
<protein>
    <recommendedName>
        <fullName evidence="3">N-acetyltransferase domain-containing protein</fullName>
    </recommendedName>
</protein>
<dbReference type="InterPro" id="IPR016181">
    <property type="entry name" value="Acyl_CoA_acyltransferase"/>
</dbReference>
<organism evidence="1 2">
    <name type="scientific">Streptomyces drozdowiczii</name>
    <dbReference type="NCBI Taxonomy" id="202862"/>
    <lineage>
        <taxon>Bacteria</taxon>
        <taxon>Bacillati</taxon>
        <taxon>Actinomycetota</taxon>
        <taxon>Actinomycetes</taxon>
        <taxon>Kitasatosporales</taxon>
        <taxon>Streptomycetaceae</taxon>
        <taxon>Streptomyces</taxon>
    </lineage>
</organism>
<evidence type="ECO:0008006" key="3">
    <source>
        <dbReference type="Google" id="ProtNLM"/>
    </source>
</evidence>
<dbReference type="RefSeq" id="WP_265546689.1">
    <property type="nucleotide sequence ID" value="NZ_CP098740.1"/>
</dbReference>
<name>A0ABY6Q129_9ACTN</name>
<dbReference type="SUPFAM" id="SSF55729">
    <property type="entry name" value="Acyl-CoA N-acyltransferases (Nat)"/>
    <property type="match status" value="1"/>
</dbReference>
<accession>A0ABY6Q129</accession>
<proteinExistence type="predicted"/>
<dbReference type="EMBL" id="CP098740">
    <property type="protein sequence ID" value="UZK58138.1"/>
    <property type="molecule type" value="Genomic_DNA"/>
</dbReference>
<dbReference type="PANTHER" id="PTHR42791:SF1">
    <property type="entry name" value="N-ACETYLTRANSFERASE DOMAIN-CONTAINING PROTEIN"/>
    <property type="match status" value="1"/>
</dbReference>
<gene>
    <name evidence="1" type="ORF">NEH16_32285</name>
</gene>
<evidence type="ECO:0000313" key="1">
    <source>
        <dbReference type="EMBL" id="UZK58138.1"/>
    </source>
</evidence>